<evidence type="ECO:0000313" key="1">
    <source>
        <dbReference type="EMBL" id="GFF13505.1"/>
    </source>
</evidence>
<reference evidence="1 2" key="1">
    <citation type="submission" date="2020-01" db="EMBL/GenBank/DDBJ databases">
        <title>Aspergillus terreus IFO 6365 whole genome shotgun sequence.</title>
        <authorList>
            <person name="Kanamasa S."/>
            <person name="Takahashi H."/>
        </authorList>
    </citation>
    <scope>NUCLEOTIDE SEQUENCE [LARGE SCALE GENOMIC DNA]</scope>
    <source>
        <strain evidence="1 2">IFO 6365</strain>
    </source>
</reference>
<dbReference type="OrthoDB" id="4186099at2759"/>
<comment type="caution">
    <text evidence="1">The sequence shown here is derived from an EMBL/GenBank/DDBJ whole genome shotgun (WGS) entry which is preliminary data.</text>
</comment>
<sequence length="122" mass="13576">MIFPRIWSLAVELALRPFPRATSCEPGLNYCGFNLLQLGPYAADINATLAAQDLPLSRWNMHETLFRCEEGRKGKGAVLFAESCEIECRDGGAGYSDWCLNYTRGIAEELQLGFLDRGVLDV</sequence>
<dbReference type="Proteomes" id="UP000452235">
    <property type="component" value="Unassembled WGS sequence"/>
</dbReference>
<gene>
    <name evidence="1" type="ORF">ATEIFO6365_0002061600</name>
</gene>
<proteinExistence type="predicted"/>
<dbReference type="EMBL" id="BLJY01000002">
    <property type="protein sequence ID" value="GFF13505.1"/>
    <property type="molecule type" value="Genomic_DNA"/>
</dbReference>
<protein>
    <submittedName>
        <fullName evidence="1">Uncharacterized protein</fullName>
    </submittedName>
</protein>
<keyword evidence="2" id="KW-1185">Reference proteome</keyword>
<organism evidence="1 2">
    <name type="scientific">Aspergillus terreus</name>
    <dbReference type="NCBI Taxonomy" id="33178"/>
    <lineage>
        <taxon>Eukaryota</taxon>
        <taxon>Fungi</taxon>
        <taxon>Dikarya</taxon>
        <taxon>Ascomycota</taxon>
        <taxon>Pezizomycotina</taxon>
        <taxon>Eurotiomycetes</taxon>
        <taxon>Eurotiomycetidae</taxon>
        <taxon>Eurotiales</taxon>
        <taxon>Aspergillaceae</taxon>
        <taxon>Aspergillus</taxon>
        <taxon>Aspergillus subgen. Circumdati</taxon>
    </lineage>
</organism>
<dbReference type="AlphaFoldDB" id="A0A5M3YYT8"/>
<accession>A0A5M3YYT8</accession>
<name>A0A5M3YYT8_ASPTE</name>
<evidence type="ECO:0000313" key="2">
    <source>
        <dbReference type="Proteomes" id="UP000452235"/>
    </source>
</evidence>